<dbReference type="PANTHER" id="PTHR40470">
    <property type="entry name" value="PHYTANOYL-COA DIOXYGENASE FAMILY PROTEIN (AFU_ORTHOLOGUE AFUA_2G15850)"/>
    <property type="match status" value="1"/>
</dbReference>
<dbReference type="PANTHER" id="PTHR40470:SF1">
    <property type="entry name" value="PHYTANOYL-COA DIOXYGENASE FAMILY PROTEIN (AFU_ORTHOLOGUE AFUA_2G15850)"/>
    <property type="match status" value="1"/>
</dbReference>
<accession>A0A0C3MHT8</accession>
<protein>
    <recommendedName>
        <fullName evidence="3">Phytanoyl-CoA dioxygenase</fullName>
    </recommendedName>
</protein>
<sequence>MSLESESIKAQLESVGYVVVPDLIPPHLDLPLNEACLRAAERTRIGNWPHRRIVGKQFPPFEGDETDVWGVQHLMHPELGEPVFAEWYGSQRLREVCCELLDCQPENLQMELFNLLVNPSQKPFALRWHRDDIPTSVDRTEELARLEISSFGVQWNTALLPDSSLYVVPGTHKVALTPPQRALCTPFAPKNPLDMPGAIKVSLQPGETVFYNNNILHCATYDNSIPRMTLHACMGDTRGGENRARNILQHDLRWIKTPHMARMLEVLDQKDGGIRSQMVQRLIQLADATAGEDGSRSLGYSLEG</sequence>
<dbReference type="OrthoDB" id="2106152at2759"/>
<evidence type="ECO:0000313" key="2">
    <source>
        <dbReference type="Proteomes" id="UP000054248"/>
    </source>
</evidence>
<dbReference type="HOGENOM" id="CLU_056749_0_0_1"/>
<dbReference type="AlphaFoldDB" id="A0A0C3MHT8"/>
<reference evidence="2" key="2">
    <citation type="submission" date="2015-01" db="EMBL/GenBank/DDBJ databases">
        <title>Evolutionary Origins and Diversification of the Mycorrhizal Mutualists.</title>
        <authorList>
            <consortium name="DOE Joint Genome Institute"/>
            <consortium name="Mycorrhizal Genomics Consortium"/>
            <person name="Kohler A."/>
            <person name="Kuo A."/>
            <person name="Nagy L.G."/>
            <person name="Floudas D."/>
            <person name="Copeland A."/>
            <person name="Barry K.W."/>
            <person name="Cichocki N."/>
            <person name="Veneault-Fourrey C."/>
            <person name="LaButti K."/>
            <person name="Lindquist E.A."/>
            <person name="Lipzen A."/>
            <person name="Lundell T."/>
            <person name="Morin E."/>
            <person name="Murat C."/>
            <person name="Riley R."/>
            <person name="Ohm R."/>
            <person name="Sun H."/>
            <person name="Tunlid A."/>
            <person name="Henrissat B."/>
            <person name="Grigoriev I.V."/>
            <person name="Hibbett D.S."/>
            <person name="Martin F."/>
        </authorList>
    </citation>
    <scope>NUCLEOTIDE SEQUENCE [LARGE SCALE GENOMIC DNA]</scope>
    <source>
        <strain evidence="2">MUT 4182</strain>
    </source>
</reference>
<name>A0A0C3MHT8_9AGAM</name>
<dbReference type="Proteomes" id="UP000054248">
    <property type="component" value="Unassembled WGS sequence"/>
</dbReference>
<keyword evidence="2" id="KW-1185">Reference proteome</keyword>
<evidence type="ECO:0008006" key="3">
    <source>
        <dbReference type="Google" id="ProtNLM"/>
    </source>
</evidence>
<dbReference type="STRING" id="1051891.A0A0C3MHT8"/>
<proteinExistence type="predicted"/>
<organism evidence="1 2">
    <name type="scientific">Tulasnella calospora MUT 4182</name>
    <dbReference type="NCBI Taxonomy" id="1051891"/>
    <lineage>
        <taxon>Eukaryota</taxon>
        <taxon>Fungi</taxon>
        <taxon>Dikarya</taxon>
        <taxon>Basidiomycota</taxon>
        <taxon>Agaricomycotina</taxon>
        <taxon>Agaricomycetes</taxon>
        <taxon>Cantharellales</taxon>
        <taxon>Tulasnellaceae</taxon>
        <taxon>Tulasnella</taxon>
    </lineage>
</organism>
<dbReference type="SUPFAM" id="SSF51197">
    <property type="entry name" value="Clavaminate synthase-like"/>
    <property type="match status" value="1"/>
</dbReference>
<dbReference type="EMBL" id="KN822949">
    <property type="protein sequence ID" value="KIO33237.1"/>
    <property type="molecule type" value="Genomic_DNA"/>
</dbReference>
<reference evidence="1 2" key="1">
    <citation type="submission" date="2014-04" db="EMBL/GenBank/DDBJ databases">
        <authorList>
            <consortium name="DOE Joint Genome Institute"/>
            <person name="Kuo A."/>
            <person name="Girlanda M."/>
            <person name="Perotto S."/>
            <person name="Kohler A."/>
            <person name="Nagy L.G."/>
            <person name="Floudas D."/>
            <person name="Copeland A."/>
            <person name="Barry K.W."/>
            <person name="Cichocki N."/>
            <person name="Veneault-Fourrey C."/>
            <person name="LaButti K."/>
            <person name="Lindquist E.A."/>
            <person name="Lipzen A."/>
            <person name="Lundell T."/>
            <person name="Morin E."/>
            <person name="Murat C."/>
            <person name="Sun H."/>
            <person name="Tunlid A."/>
            <person name="Henrissat B."/>
            <person name="Grigoriev I.V."/>
            <person name="Hibbett D.S."/>
            <person name="Martin F."/>
            <person name="Nordberg H.P."/>
            <person name="Cantor M.N."/>
            <person name="Hua S.X."/>
        </authorList>
    </citation>
    <scope>NUCLEOTIDE SEQUENCE [LARGE SCALE GENOMIC DNA]</scope>
    <source>
        <strain evidence="1 2">MUT 4182</strain>
    </source>
</reference>
<dbReference type="Gene3D" id="2.60.120.620">
    <property type="entry name" value="q2cbj1_9rhob like domain"/>
    <property type="match status" value="1"/>
</dbReference>
<gene>
    <name evidence="1" type="ORF">M407DRAFT_234400</name>
</gene>
<evidence type="ECO:0000313" key="1">
    <source>
        <dbReference type="EMBL" id="KIO33237.1"/>
    </source>
</evidence>